<dbReference type="GO" id="GO:0016020">
    <property type="term" value="C:membrane"/>
    <property type="evidence" value="ECO:0007669"/>
    <property type="project" value="UniProtKB-SubCell"/>
</dbReference>
<comment type="similarity">
    <text evidence="2">Belongs to the major facilitator superfamily.</text>
</comment>
<evidence type="ECO:0000256" key="1">
    <source>
        <dbReference type="ARBA" id="ARBA00004141"/>
    </source>
</evidence>
<reference evidence="10" key="1">
    <citation type="submission" date="2025-08" db="UniProtKB">
        <authorList>
            <consortium name="RefSeq"/>
        </authorList>
    </citation>
    <scope>IDENTIFICATION</scope>
    <source>
        <tissue evidence="10">Whole body</tissue>
    </source>
</reference>
<evidence type="ECO:0000256" key="6">
    <source>
        <dbReference type="ARBA" id="ARBA00023136"/>
    </source>
</evidence>
<keyword evidence="9" id="KW-1185">Reference proteome</keyword>
<keyword evidence="4 7" id="KW-0812">Transmembrane</keyword>
<dbReference type="InterPro" id="IPR036259">
    <property type="entry name" value="MFS_trans_sf"/>
</dbReference>
<sequence length="532" mass="59260">MSQKNRISVITLSDRSIEETERNSTNERTQNLKAANFEKAIAAAGYGKFQYLLLLAIIPVSWATSMDTASVAIILPSAECDLKMTFTQKGILNAIIYMGMISSGFLWGYIADVKGRRTVFIYGYIADGICNVLSGFSQNFWTLAFFKFLSGFLISGPHASMVTYVSEFYGVKGRVKIPLIIGFSTSFGNIVTSVLSWIIIPQNWSIVLWDGAFVYNSWRIFLSICSLPLFIGVIGLYMFPESPKFLMSEDRMDDALKVFKIIYKINTGKPAEEYPIKHLENDAFKKGSTDSDQDGKMDKKTIFLYPYFLQLILVTLMQFGSMYITNTIRLWQPQLFAILENFDPTNYNLTAKYAPTFCEILDLSSVTNISATISENVTCTNITVKESVYTKTLIVSASGSALLLLASYALNFLNHKVLLHICYGMAFVCIVCMYWSTSTLVTLILTSFFVGLSNTTLNTIVAATVILFPTSLRTIAVSTVMAIGRIGSMIGNILFPILLAQGCFVPIIQLACLVLLCMIVTCFLPMNKKNKK</sequence>
<comment type="subcellular location">
    <subcellularLocation>
        <location evidence="1">Membrane</location>
        <topology evidence="1">Multi-pass membrane protein</topology>
    </subcellularLocation>
</comment>
<evidence type="ECO:0000256" key="7">
    <source>
        <dbReference type="SAM" id="Phobius"/>
    </source>
</evidence>
<feature type="transmembrane region" description="Helical" evidence="7">
    <location>
        <begin position="51"/>
        <end position="78"/>
    </location>
</feature>
<feature type="transmembrane region" description="Helical" evidence="7">
    <location>
        <begin position="302"/>
        <end position="324"/>
    </location>
</feature>
<feature type="transmembrane region" description="Helical" evidence="7">
    <location>
        <begin position="90"/>
        <end position="110"/>
    </location>
</feature>
<feature type="transmembrane region" description="Helical" evidence="7">
    <location>
        <begin position="220"/>
        <end position="239"/>
    </location>
</feature>
<dbReference type="GO" id="GO:0022857">
    <property type="term" value="F:transmembrane transporter activity"/>
    <property type="evidence" value="ECO:0007669"/>
    <property type="project" value="InterPro"/>
</dbReference>
<feature type="transmembrane region" description="Helical" evidence="7">
    <location>
        <begin position="177"/>
        <end position="200"/>
    </location>
</feature>
<feature type="transmembrane region" description="Helical" evidence="7">
    <location>
        <begin position="393"/>
        <end position="410"/>
    </location>
</feature>
<gene>
    <name evidence="10" type="primary">LOC108631386</name>
</gene>
<evidence type="ECO:0000259" key="8">
    <source>
        <dbReference type="PROSITE" id="PS50850"/>
    </source>
</evidence>
<feature type="domain" description="Major facilitator superfamily (MFS) profile" evidence="8">
    <location>
        <begin position="53"/>
        <end position="529"/>
    </location>
</feature>
<feature type="transmembrane region" description="Helical" evidence="7">
    <location>
        <begin position="443"/>
        <end position="468"/>
    </location>
</feature>
<feature type="transmembrane region" description="Helical" evidence="7">
    <location>
        <begin position="143"/>
        <end position="165"/>
    </location>
</feature>
<accession>A0AAJ7JDF7</accession>
<evidence type="ECO:0000256" key="4">
    <source>
        <dbReference type="ARBA" id="ARBA00022692"/>
    </source>
</evidence>
<keyword evidence="3" id="KW-0813">Transport</keyword>
<dbReference type="GeneID" id="108631386"/>
<dbReference type="Gene3D" id="1.20.1250.20">
    <property type="entry name" value="MFS general substrate transporter like domains"/>
    <property type="match status" value="1"/>
</dbReference>
<feature type="transmembrane region" description="Helical" evidence="7">
    <location>
        <begin position="504"/>
        <end position="526"/>
    </location>
</feature>
<organism evidence="9 10">
    <name type="scientific">Ceratina calcarata</name>
    <dbReference type="NCBI Taxonomy" id="156304"/>
    <lineage>
        <taxon>Eukaryota</taxon>
        <taxon>Metazoa</taxon>
        <taxon>Ecdysozoa</taxon>
        <taxon>Arthropoda</taxon>
        <taxon>Hexapoda</taxon>
        <taxon>Insecta</taxon>
        <taxon>Pterygota</taxon>
        <taxon>Neoptera</taxon>
        <taxon>Endopterygota</taxon>
        <taxon>Hymenoptera</taxon>
        <taxon>Apocrita</taxon>
        <taxon>Aculeata</taxon>
        <taxon>Apoidea</taxon>
        <taxon>Anthophila</taxon>
        <taxon>Apidae</taxon>
        <taxon>Ceratina</taxon>
        <taxon>Zadontomerus</taxon>
    </lineage>
</organism>
<dbReference type="Pfam" id="PF00083">
    <property type="entry name" value="Sugar_tr"/>
    <property type="match status" value="1"/>
</dbReference>
<evidence type="ECO:0000256" key="5">
    <source>
        <dbReference type="ARBA" id="ARBA00022989"/>
    </source>
</evidence>
<feature type="transmembrane region" description="Helical" evidence="7">
    <location>
        <begin position="417"/>
        <end position="437"/>
    </location>
</feature>
<dbReference type="Proteomes" id="UP000694925">
    <property type="component" value="Unplaced"/>
</dbReference>
<evidence type="ECO:0000313" key="10">
    <source>
        <dbReference type="RefSeq" id="XP_017890725.1"/>
    </source>
</evidence>
<dbReference type="PROSITE" id="PS50850">
    <property type="entry name" value="MFS"/>
    <property type="match status" value="1"/>
</dbReference>
<feature type="transmembrane region" description="Helical" evidence="7">
    <location>
        <begin position="119"/>
        <end position="137"/>
    </location>
</feature>
<keyword evidence="6 7" id="KW-0472">Membrane</keyword>
<dbReference type="SUPFAM" id="SSF103473">
    <property type="entry name" value="MFS general substrate transporter"/>
    <property type="match status" value="1"/>
</dbReference>
<dbReference type="InterPro" id="IPR020846">
    <property type="entry name" value="MFS_dom"/>
</dbReference>
<dbReference type="RefSeq" id="XP_017890725.1">
    <property type="nucleotide sequence ID" value="XM_018035236.2"/>
</dbReference>
<dbReference type="PANTHER" id="PTHR23511:SF36">
    <property type="entry name" value="EG:BACR7A4.13 PROTEIN-RELATED"/>
    <property type="match status" value="1"/>
</dbReference>
<dbReference type="AlphaFoldDB" id="A0AAJ7JDF7"/>
<dbReference type="KEGG" id="ccal:108631386"/>
<keyword evidence="5 7" id="KW-1133">Transmembrane helix</keyword>
<evidence type="ECO:0000256" key="2">
    <source>
        <dbReference type="ARBA" id="ARBA00008335"/>
    </source>
</evidence>
<protein>
    <submittedName>
        <fullName evidence="10">Synaptic vesicle glycoprotein 2B-like</fullName>
    </submittedName>
</protein>
<feature type="transmembrane region" description="Helical" evidence="7">
    <location>
        <begin position="475"/>
        <end position="498"/>
    </location>
</feature>
<evidence type="ECO:0000313" key="9">
    <source>
        <dbReference type="Proteomes" id="UP000694925"/>
    </source>
</evidence>
<evidence type="ECO:0000256" key="3">
    <source>
        <dbReference type="ARBA" id="ARBA00022448"/>
    </source>
</evidence>
<dbReference type="InterPro" id="IPR005828">
    <property type="entry name" value="MFS_sugar_transport-like"/>
</dbReference>
<proteinExistence type="inferred from homology"/>
<dbReference type="PANTHER" id="PTHR23511">
    <property type="entry name" value="SYNAPTIC VESICLE GLYCOPROTEIN 2"/>
    <property type="match status" value="1"/>
</dbReference>
<name>A0AAJ7JDF7_9HYME</name>